<feature type="compositionally biased region" description="Basic and acidic residues" evidence="1">
    <location>
        <begin position="10"/>
        <end position="32"/>
    </location>
</feature>
<proteinExistence type="predicted"/>
<name>A0A1V6R9F1_9EURO</name>
<evidence type="ECO:0000256" key="1">
    <source>
        <dbReference type="SAM" id="MobiDB-lite"/>
    </source>
</evidence>
<dbReference type="EMBL" id="MDYO01000010">
    <property type="protein sequence ID" value="OQD98180.1"/>
    <property type="molecule type" value="Genomic_DNA"/>
</dbReference>
<evidence type="ECO:0000313" key="2">
    <source>
        <dbReference type="EMBL" id="OQD98180.1"/>
    </source>
</evidence>
<comment type="caution">
    <text evidence="2">The sequence shown here is derived from an EMBL/GenBank/DDBJ whole genome shotgun (WGS) entry which is preliminary data.</text>
</comment>
<reference evidence="3" key="1">
    <citation type="journal article" date="2017" name="Nat. Microbiol.">
        <title>Global analysis of biosynthetic gene clusters reveals vast potential of secondary metabolite production in Penicillium species.</title>
        <authorList>
            <person name="Nielsen J.C."/>
            <person name="Grijseels S."/>
            <person name="Prigent S."/>
            <person name="Ji B."/>
            <person name="Dainat J."/>
            <person name="Nielsen K.F."/>
            <person name="Frisvad J.C."/>
            <person name="Workman M."/>
            <person name="Nielsen J."/>
        </authorList>
    </citation>
    <scope>NUCLEOTIDE SEQUENCE [LARGE SCALE GENOMIC DNA]</scope>
    <source>
        <strain evidence="3">IBT 29525</strain>
    </source>
</reference>
<gene>
    <name evidence="2" type="ORF">PENSOL_c010G11344</name>
</gene>
<feature type="region of interest" description="Disordered" evidence="1">
    <location>
        <begin position="1"/>
        <end position="58"/>
    </location>
</feature>
<sequence>MRTKKRVLKCKIEEDDKKHDIKGETDKEALEHQEEEPEPRGMSLSSGTSSRSTTPPEEQRVLCERCFQRMKEHPDHVCVIKPDASRCKSCNSAHKPCLKLPSVVHADVIRALSMRTEKRRIALIRGIVRRMQRYAIQPSKLKSKSTYGSSGEVDIPPCPRSYHTPMTNALRNHDIQSIEAVRDEIQAVSYRTQWEVQRLTERLIEVEIEMQGKTHDQLQDELQDELE</sequence>
<evidence type="ECO:0000313" key="3">
    <source>
        <dbReference type="Proteomes" id="UP000191612"/>
    </source>
</evidence>
<dbReference type="AlphaFoldDB" id="A0A1V6R9F1"/>
<accession>A0A1V6R9F1</accession>
<feature type="compositionally biased region" description="Low complexity" evidence="1">
    <location>
        <begin position="43"/>
        <end position="54"/>
    </location>
</feature>
<organism evidence="2 3">
    <name type="scientific">Penicillium solitum</name>
    <dbReference type="NCBI Taxonomy" id="60172"/>
    <lineage>
        <taxon>Eukaryota</taxon>
        <taxon>Fungi</taxon>
        <taxon>Dikarya</taxon>
        <taxon>Ascomycota</taxon>
        <taxon>Pezizomycotina</taxon>
        <taxon>Eurotiomycetes</taxon>
        <taxon>Eurotiomycetidae</taxon>
        <taxon>Eurotiales</taxon>
        <taxon>Aspergillaceae</taxon>
        <taxon>Penicillium</taxon>
    </lineage>
</organism>
<dbReference type="Proteomes" id="UP000191612">
    <property type="component" value="Unassembled WGS sequence"/>
</dbReference>
<keyword evidence="3" id="KW-1185">Reference proteome</keyword>
<protein>
    <submittedName>
        <fullName evidence="2">Uncharacterized protein</fullName>
    </submittedName>
</protein>